<keyword evidence="3 4" id="KW-0472">Membrane</keyword>
<protein>
    <submittedName>
        <fullName evidence="6">Major facilitator superfamily MFS_1</fullName>
    </submittedName>
</protein>
<feature type="transmembrane region" description="Helical" evidence="4">
    <location>
        <begin position="120"/>
        <end position="139"/>
    </location>
</feature>
<feature type="transmembrane region" description="Helical" evidence="4">
    <location>
        <begin position="26"/>
        <end position="51"/>
    </location>
</feature>
<sequence length="382" mass="40167">MSVTVAVVVANIYFIQPLLRMIAENFGLTVAKAGSLAMLSQVGTALGMLFFVPLGDKFERRSLILVLLLGAVGALVLMALAPNVICLAVAAFFLGAFCANVHVVVPFAAHLAAPEQRGRVVGMVVSGILMGVLLARTFSGTLGAWLGWRAVYGLAAGAMLLLGAVVRVRLPEDRPETVLTWRELMLSTLMLAKRHALLRESALLGALLFAGFSAFWTTLVFFLAGSPYHFPNPSAAAGLFGLVGAVGALAAPTIGHLAHKHGPRYTVSVALWTTLAGFVCMGLFGRHLAGLIAGVIIMDLGVQIGHVSNQTRIYSIDPAARSRLNTVYMFVYFVGGGLGSLIGAAMWHAAGWWGVCGVGCVVMLLALAVEFLHGRAGGDSNQ</sequence>
<keyword evidence="1 4" id="KW-0812">Transmembrane</keyword>
<reference evidence="6 7" key="1">
    <citation type="journal article" date="2011" name="J. Bacteriol.">
        <title>Genome sequence of Chthoniobacter flavus Ellin428, an aerobic heterotrophic soil bacterium.</title>
        <authorList>
            <person name="Kant R."/>
            <person name="van Passel M.W."/>
            <person name="Palva A."/>
            <person name="Lucas S."/>
            <person name="Lapidus A."/>
            <person name="Glavina Del Rio T."/>
            <person name="Dalin E."/>
            <person name="Tice H."/>
            <person name="Bruce D."/>
            <person name="Goodwin L."/>
            <person name="Pitluck S."/>
            <person name="Larimer F.W."/>
            <person name="Land M.L."/>
            <person name="Hauser L."/>
            <person name="Sangwan P."/>
            <person name="de Vos W.M."/>
            <person name="Janssen P.H."/>
            <person name="Smidt H."/>
        </authorList>
    </citation>
    <scope>NUCLEOTIDE SEQUENCE [LARGE SCALE GENOMIC DNA]</scope>
    <source>
        <strain evidence="6 7">Ellin428</strain>
    </source>
</reference>
<dbReference type="EMBL" id="ABVL01000024">
    <property type="protein sequence ID" value="EDY17096.1"/>
    <property type="molecule type" value="Genomic_DNA"/>
</dbReference>
<gene>
    <name evidence="6" type="ORF">CfE428DRAFT_5441</name>
</gene>
<feature type="transmembrane region" description="Helical" evidence="4">
    <location>
        <begin position="265"/>
        <end position="284"/>
    </location>
</feature>
<evidence type="ECO:0000313" key="7">
    <source>
        <dbReference type="Proteomes" id="UP000005824"/>
    </source>
</evidence>
<dbReference type="FunCoup" id="B4D951">
    <property type="interactions" value="57"/>
</dbReference>
<feature type="domain" description="Major facilitator superfamily (MFS) profile" evidence="5">
    <location>
        <begin position="1"/>
        <end position="377"/>
    </location>
</feature>
<feature type="transmembrane region" description="Helical" evidence="4">
    <location>
        <begin position="352"/>
        <end position="372"/>
    </location>
</feature>
<feature type="transmembrane region" description="Helical" evidence="4">
    <location>
        <begin position="202"/>
        <end position="224"/>
    </location>
</feature>
<dbReference type="Gene3D" id="1.20.1250.20">
    <property type="entry name" value="MFS general substrate transporter like domains"/>
    <property type="match status" value="1"/>
</dbReference>
<feature type="transmembrane region" description="Helical" evidence="4">
    <location>
        <begin position="327"/>
        <end position="346"/>
    </location>
</feature>
<evidence type="ECO:0000313" key="6">
    <source>
        <dbReference type="EMBL" id="EDY17096.1"/>
    </source>
</evidence>
<dbReference type="InterPro" id="IPR020846">
    <property type="entry name" value="MFS_dom"/>
</dbReference>
<name>B4D951_9BACT</name>
<organism evidence="6 7">
    <name type="scientific">Chthoniobacter flavus Ellin428</name>
    <dbReference type="NCBI Taxonomy" id="497964"/>
    <lineage>
        <taxon>Bacteria</taxon>
        <taxon>Pseudomonadati</taxon>
        <taxon>Verrucomicrobiota</taxon>
        <taxon>Spartobacteria</taxon>
        <taxon>Chthoniobacterales</taxon>
        <taxon>Chthoniobacteraceae</taxon>
        <taxon>Chthoniobacter</taxon>
    </lineage>
</organism>
<feature type="transmembrane region" description="Helical" evidence="4">
    <location>
        <begin position="63"/>
        <end position="81"/>
    </location>
</feature>
<keyword evidence="7" id="KW-1185">Reference proteome</keyword>
<feature type="transmembrane region" description="Helical" evidence="4">
    <location>
        <begin position="145"/>
        <end position="166"/>
    </location>
</feature>
<evidence type="ECO:0000256" key="2">
    <source>
        <dbReference type="ARBA" id="ARBA00022989"/>
    </source>
</evidence>
<dbReference type="Proteomes" id="UP000005824">
    <property type="component" value="Unassembled WGS sequence"/>
</dbReference>
<evidence type="ECO:0000256" key="1">
    <source>
        <dbReference type="ARBA" id="ARBA00022692"/>
    </source>
</evidence>
<evidence type="ECO:0000259" key="5">
    <source>
        <dbReference type="PROSITE" id="PS50850"/>
    </source>
</evidence>
<dbReference type="InterPro" id="IPR036259">
    <property type="entry name" value="MFS_trans_sf"/>
</dbReference>
<dbReference type="InterPro" id="IPR011701">
    <property type="entry name" value="MFS"/>
</dbReference>
<comment type="caution">
    <text evidence="6">The sequence shown here is derived from an EMBL/GenBank/DDBJ whole genome shotgun (WGS) entry which is preliminary data.</text>
</comment>
<dbReference type="PROSITE" id="PS50850">
    <property type="entry name" value="MFS"/>
    <property type="match status" value="1"/>
</dbReference>
<dbReference type="eggNOG" id="COG2814">
    <property type="taxonomic scope" value="Bacteria"/>
</dbReference>
<dbReference type="PANTHER" id="PTHR42910">
    <property type="entry name" value="TRANSPORTER SCO4007-RELATED"/>
    <property type="match status" value="1"/>
</dbReference>
<feature type="transmembrane region" description="Helical" evidence="4">
    <location>
        <begin position="290"/>
        <end position="307"/>
    </location>
</feature>
<dbReference type="GO" id="GO:0022857">
    <property type="term" value="F:transmembrane transporter activity"/>
    <property type="evidence" value="ECO:0007669"/>
    <property type="project" value="InterPro"/>
</dbReference>
<evidence type="ECO:0000256" key="3">
    <source>
        <dbReference type="ARBA" id="ARBA00023136"/>
    </source>
</evidence>
<dbReference type="CDD" id="cd17324">
    <property type="entry name" value="MFS_NepI_like"/>
    <property type="match status" value="1"/>
</dbReference>
<dbReference type="InParanoid" id="B4D951"/>
<dbReference type="SUPFAM" id="SSF103473">
    <property type="entry name" value="MFS general substrate transporter"/>
    <property type="match status" value="1"/>
</dbReference>
<dbReference type="STRING" id="497964.CfE428DRAFT_5441"/>
<feature type="transmembrane region" description="Helical" evidence="4">
    <location>
        <begin position="236"/>
        <end position="258"/>
    </location>
</feature>
<keyword evidence="2 4" id="KW-1133">Transmembrane helix</keyword>
<accession>B4D951</accession>
<dbReference type="PANTHER" id="PTHR42910:SF1">
    <property type="entry name" value="MAJOR FACILITATOR SUPERFAMILY (MFS) PROFILE DOMAIN-CONTAINING PROTEIN"/>
    <property type="match status" value="1"/>
</dbReference>
<dbReference type="AlphaFoldDB" id="B4D951"/>
<proteinExistence type="predicted"/>
<feature type="transmembrane region" description="Helical" evidence="4">
    <location>
        <begin position="87"/>
        <end position="108"/>
    </location>
</feature>
<dbReference type="Pfam" id="PF07690">
    <property type="entry name" value="MFS_1"/>
    <property type="match status" value="1"/>
</dbReference>
<evidence type="ECO:0000256" key="4">
    <source>
        <dbReference type="SAM" id="Phobius"/>
    </source>
</evidence>